<name>A0A812R8U3_9DINO</name>
<organism evidence="2 3">
    <name type="scientific">Symbiodinium natans</name>
    <dbReference type="NCBI Taxonomy" id="878477"/>
    <lineage>
        <taxon>Eukaryota</taxon>
        <taxon>Sar</taxon>
        <taxon>Alveolata</taxon>
        <taxon>Dinophyceae</taxon>
        <taxon>Suessiales</taxon>
        <taxon>Symbiodiniaceae</taxon>
        <taxon>Symbiodinium</taxon>
    </lineage>
</organism>
<dbReference type="Proteomes" id="UP000604046">
    <property type="component" value="Unassembled WGS sequence"/>
</dbReference>
<proteinExistence type="predicted"/>
<dbReference type="EMBL" id="CAJNDS010002317">
    <property type="protein sequence ID" value="CAE7428303.1"/>
    <property type="molecule type" value="Genomic_DNA"/>
</dbReference>
<evidence type="ECO:0000313" key="3">
    <source>
        <dbReference type="Proteomes" id="UP000604046"/>
    </source>
</evidence>
<evidence type="ECO:0000256" key="1">
    <source>
        <dbReference type="SAM" id="MobiDB-lite"/>
    </source>
</evidence>
<sequence>MLVSRNLLKKESGCTQRPPVVHPGRAHRRRLLIAALRKLDDSPMPNSNMRGSCVEGLWAIMFSGHSSKERSAHPQEIPVLVDTPIKDAAYPDSDSETSSTMTRVSTRSCTDCESNA</sequence>
<protein>
    <submittedName>
        <fullName evidence="2">Uncharacterized protein</fullName>
    </submittedName>
</protein>
<accession>A0A812R8U3</accession>
<feature type="region of interest" description="Disordered" evidence="1">
    <location>
        <begin position="82"/>
        <end position="116"/>
    </location>
</feature>
<feature type="compositionally biased region" description="Low complexity" evidence="1">
    <location>
        <begin position="96"/>
        <end position="109"/>
    </location>
</feature>
<dbReference type="AlphaFoldDB" id="A0A812R8U3"/>
<reference evidence="2" key="1">
    <citation type="submission" date="2021-02" db="EMBL/GenBank/DDBJ databases">
        <authorList>
            <person name="Dougan E. K."/>
            <person name="Rhodes N."/>
            <person name="Thang M."/>
            <person name="Chan C."/>
        </authorList>
    </citation>
    <scope>NUCLEOTIDE SEQUENCE</scope>
</reference>
<evidence type="ECO:0000313" key="2">
    <source>
        <dbReference type="EMBL" id="CAE7428303.1"/>
    </source>
</evidence>
<gene>
    <name evidence="2" type="ORF">SNAT2548_LOCUS23284</name>
</gene>
<keyword evidence="3" id="KW-1185">Reference proteome</keyword>
<comment type="caution">
    <text evidence="2">The sequence shown here is derived from an EMBL/GenBank/DDBJ whole genome shotgun (WGS) entry which is preliminary data.</text>
</comment>